<dbReference type="GO" id="GO:0008270">
    <property type="term" value="F:zinc ion binding"/>
    <property type="evidence" value="ECO:0007669"/>
    <property type="project" value="UniProtKB-KW"/>
</dbReference>
<dbReference type="VEuPathDB" id="AmoebaDB:NAEGRDRAFT_81678"/>
<keyword evidence="1" id="KW-0863">Zinc-finger</keyword>
<evidence type="ECO:0000313" key="4">
    <source>
        <dbReference type="EMBL" id="EFC38313.1"/>
    </source>
</evidence>
<feature type="compositionally biased region" description="Low complexity" evidence="2">
    <location>
        <begin position="72"/>
        <end position="86"/>
    </location>
</feature>
<dbReference type="Gene3D" id="3.30.50.10">
    <property type="entry name" value="Erythroid Transcription Factor GATA-1, subunit A"/>
    <property type="match status" value="1"/>
</dbReference>
<gene>
    <name evidence="4" type="ORF">NAEGRDRAFT_81678</name>
</gene>
<protein>
    <submittedName>
        <fullName evidence="4">Predicted protein</fullName>
    </submittedName>
</protein>
<dbReference type="GeneID" id="8857825"/>
<dbReference type="GO" id="GO:0043565">
    <property type="term" value="F:sequence-specific DNA binding"/>
    <property type="evidence" value="ECO:0007669"/>
    <property type="project" value="InterPro"/>
</dbReference>
<evidence type="ECO:0000313" key="5">
    <source>
        <dbReference type="Proteomes" id="UP000006671"/>
    </source>
</evidence>
<keyword evidence="1" id="KW-0862">Zinc</keyword>
<reference evidence="4 5" key="1">
    <citation type="journal article" date="2010" name="Cell">
        <title>The genome of Naegleria gruberi illuminates early eukaryotic versatility.</title>
        <authorList>
            <person name="Fritz-Laylin L.K."/>
            <person name="Prochnik S.E."/>
            <person name="Ginger M.L."/>
            <person name="Dacks J.B."/>
            <person name="Carpenter M.L."/>
            <person name="Field M.C."/>
            <person name="Kuo A."/>
            <person name="Paredez A."/>
            <person name="Chapman J."/>
            <person name="Pham J."/>
            <person name="Shu S."/>
            <person name="Neupane R."/>
            <person name="Cipriano M."/>
            <person name="Mancuso J."/>
            <person name="Tu H."/>
            <person name="Salamov A."/>
            <person name="Lindquist E."/>
            <person name="Shapiro H."/>
            <person name="Lucas S."/>
            <person name="Grigoriev I.V."/>
            <person name="Cande W.Z."/>
            <person name="Fulton C."/>
            <person name="Rokhsar D.S."/>
            <person name="Dawson S.C."/>
        </authorList>
    </citation>
    <scope>NUCLEOTIDE SEQUENCE [LARGE SCALE GENOMIC DNA]</scope>
    <source>
        <strain evidence="4 5">NEG-M</strain>
    </source>
</reference>
<dbReference type="InterPro" id="IPR000679">
    <property type="entry name" value="Znf_GATA"/>
</dbReference>
<dbReference type="InParanoid" id="D2VY68"/>
<dbReference type="RefSeq" id="XP_002671057.1">
    <property type="nucleotide sequence ID" value="XM_002671011.1"/>
</dbReference>
<dbReference type="PROSITE" id="PS50114">
    <property type="entry name" value="GATA_ZN_FINGER_2"/>
    <property type="match status" value="1"/>
</dbReference>
<dbReference type="InterPro" id="IPR013088">
    <property type="entry name" value="Znf_NHR/GATA"/>
</dbReference>
<dbReference type="KEGG" id="ngr:NAEGRDRAFT_81678"/>
<dbReference type="SMART" id="SM00401">
    <property type="entry name" value="ZnF_GATA"/>
    <property type="match status" value="1"/>
</dbReference>
<name>D2VY68_NAEGR</name>
<dbReference type="SUPFAM" id="SSF57716">
    <property type="entry name" value="Glucocorticoid receptor-like (DNA-binding domain)"/>
    <property type="match status" value="1"/>
</dbReference>
<proteinExistence type="predicted"/>
<keyword evidence="5" id="KW-1185">Reference proteome</keyword>
<evidence type="ECO:0000256" key="2">
    <source>
        <dbReference type="SAM" id="MobiDB-lite"/>
    </source>
</evidence>
<evidence type="ECO:0000256" key="1">
    <source>
        <dbReference type="PROSITE-ProRule" id="PRU00094"/>
    </source>
</evidence>
<feature type="region of interest" description="Disordered" evidence="2">
    <location>
        <begin position="70"/>
        <end position="147"/>
    </location>
</feature>
<sequence length="193" mass="21456">MTHHSPSTCSPQPGDKVCWNCKTTQSPLWRKFSPTVETPEACTPSTPSTTYLCNKCGLFFKRNKKQRPLELDGISSGDSSPSIISSPKKKKSQTTTTTTTTVATQPKRKQSTCELPTSLPSPLPSPKVEEKKKRKRTTTNASVSSLPATLSALVDKPSSHNNNNNQPLTHLYHHNHNILYPTNIYHNLQRDVF</sequence>
<dbReference type="GO" id="GO:0006355">
    <property type="term" value="P:regulation of DNA-templated transcription"/>
    <property type="evidence" value="ECO:0007669"/>
    <property type="project" value="InterPro"/>
</dbReference>
<evidence type="ECO:0000259" key="3">
    <source>
        <dbReference type="PROSITE" id="PS50114"/>
    </source>
</evidence>
<dbReference type="Proteomes" id="UP000006671">
    <property type="component" value="Unassembled WGS sequence"/>
</dbReference>
<feature type="domain" description="GATA-type" evidence="3">
    <location>
        <begin position="12"/>
        <end position="69"/>
    </location>
</feature>
<dbReference type="CDD" id="cd00202">
    <property type="entry name" value="ZnF_GATA"/>
    <property type="match status" value="1"/>
</dbReference>
<keyword evidence="1" id="KW-0479">Metal-binding</keyword>
<organism evidence="5">
    <name type="scientific">Naegleria gruberi</name>
    <name type="common">Amoeba</name>
    <dbReference type="NCBI Taxonomy" id="5762"/>
    <lineage>
        <taxon>Eukaryota</taxon>
        <taxon>Discoba</taxon>
        <taxon>Heterolobosea</taxon>
        <taxon>Tetramitia</taxon>
        <taxon>Eutetramitia</taxon>
        <taxon>Vahlkampfiidae</taxon>
        <taxon>Naegleria</taxon>
    </lineage>
</organism>
<dbReference type="OrthoDB" id="515401at2759"/>
<dbReference type="EMBL" id="GG738909">
    <property type="protein sequence ID" value="EFC38313.1"/>
    <property type="molecule type" value="Genomic_DNA"/>
</dbReference>
<dbReference type="AlphaFoldDB" id="D2VY68"/>
<accession>D2VY68</accession>